<gene>
    <name evidence="3" type="ORF">IHE44_0013843</name>
    <name evidence="2" type="ORF">IHE44_011941</name>
</gene>
<reference evidence="3 4" key="2">
    <citation type="journal article" date="2021" name="J. Hered.">
        <title>Feather Gene Expression Elucidates the Developmental Basis of Plumage Iridescence in African Starlings.</title>
        <authorList>
            <person name="Rubenstein D.R."/>
            <person name="Corvelo A."/>
            <person name="MacManes M.D."/>
            <person name="Maia R."/>
            <person name="Narzisi G."/>
            <person name="Rousaki A."/>
            <person name="Vandenabeele P."/>
            <person name="Shawkey M.D."/>
            <person name="Solomon J."/>
        </authorList>
    </citation>
    <scope>NUCLEOTIDE SEQUENCE [LARGE SCALE GENOMIC DNA]</scope>
    <source>
        <strain evidence="3">SS15</strain>
    </source>
</reference>
<evidence type="ECO:0000313" key="4">
    <source>
        <dbReference type="Proteomes" id="UP000618051"/>
    </source>
</evidence>
<comment type="caution">
    <text evidence="2">The sequence shown here is derived from an EMBL/GenBank/DDBJ whole genome shotgun (WGS) entry which is preliminary data.</text>
</comment>
<accession>A0A835NT05</accession>
<name>A0A835NT05_9PASS</name>
<organism evidence="2">
    <name type="scientific">Lamprotornis superbus</name>
    <dbReference type="NCBI Taxonomy" id="245042"/>
    <lineage>
        <taxon>Eukaryota</taxon>
        <taxon>Metazoa</taxon>
        <taxon>Chordata</taxon>
        <taxon>Craniata</taxon>
        <taxon>Vertebrata</taxon>
        <taxon>Euteleostomi</taxon>
        <taxon>Archelosauria</taxon>
        <taxon>Archosauria</taxon>
        <taxon>Dinosauria</taxon>
        <taxon>Saurischia</taxon>
        <taxon>Theropoda</taxon>
        <taxon>Coelurosauria</taxon>
        <taxon>Aves</taxon>
        <taxon>Neognathae</taxon>
        <taxon>Neoaves</taxon>
        <taxon>Telluraves</taxon>
        <taxon>Australaves</taxon>
        <taxon>Passeriformes</taxon>
        <taxon>Sturnidae</taxon>
        <taxon>Lamprotornis</taxon>
    </lineage>
</organism>
<evidence type="ECO:0000313" key="2">
    <source>
        <dbReference type="EMBL" id="KAG0120774.1"/>
    </source>
</evidence>
<proteinExistence type="predicted"/>
<dbReference type="OrthoDB" id="20727at2759"/>
<reference evidence="2" key="1">
    <citation type="submission" date="2020-10" db="EMBL/GenBank/DDBJ databases">
        <title>Feather gene expression reveals the developmental basis of iridescence in African starlings.</title>
        <authorList>
            <person name="Rubenstein D.R."/>
        </authorList>
    </citation>
    <scope>NUCLEOTIDE SEQUENCE</scope>
    <source>
        <strain evidence="2">SS15</strain>
        <tissue evidence="2">Liver</tissue>
    </source>
</reference>
<protein>
    <recommendedName>
        <fullName evidence="5">NFKB inhibitor alpha</fullName>
    </recommendedName>
</protein>
<feature type="region of interest" description="Disordered" evidence="1">
    <location>
        <begin position="1"/>
        <end position="22"/>
    </location>
</feature>
<evidence type="ECO:0008006" key="5">
    <source>
        <dbReference type="Google" id="ProtNLM"/>
    </source>
</evidence>
<dbReference type="EMBL" id="JADDUC010000058">
    <property type="protein sequence ID" value="KAG0120774.1"/>
    <property type="molecule type" value="Genomic_DNA"/>
</dbReference>
<dbReference type="AlphaFoldDB" id="A0A835NT05"/>
<dbReference type="EMBL" id="JADDUC020000007">
    <property type="protein sequence ID" value="KAI1237757.1"/>
    <property type="molecule type" value="Genomic_DNA"/>
</dbReference>
<dbReference type="Proteomes" id="UP000618051">
    <property type="component" value="Unassembled WGS sequence"/>
</dbReference>
<sequence>MDGYEHPKKERQGAFALDDRHDSGLDSMKEEEYRQLVKELEDIRLQPREPPAWAQQLTEDGDT</sequence>
<reference evidence="3" key="3">
    <citation type="submission" date="2022-01" db="EMBL/GenBank/DDBJ databases">
        <authorList>
            <person name="Rubenstein D.R."/>
        </authorList>
    </citation>
    <scope>NUCLEOTIDE SEQUENCE</scope>
    <source>
        <strain evidence="3">SS15</strain>
        <tissue evidence="3">Liver</tissue>
    </source>
</reference>
<evidence type="ECO:0000313" key="3">
    <source>
        <dbReference type="EMBL" id="KAI1237757.1"/>
    </source>
</evidence>
<evidence type="ECO:0000256" key="1">
    <source>
        <dbReference type="SAM" id="MobiDB-lite"/>
    </source>
</evidence>
<keyword evidence="4" id="KW-1185">Reference proteome</keyword>